<sequence>MYAGSIGVHPLLMEVTFRVVRTNQYNRDLGLIHSTNGNHLESSNEGSSIDHQDLQVAKLDRVVVQLVDPCSLESQSTFIMY</sequence>
<organism evidence="1 2">
    <name type="scientific">Dorcoceras hygrometricum</name>
    <dbReference type="NCBI Taxonomy" id="472368"/>
    <lineage>
        <taxon>Eukaryota</taxon>
        <taxon>Viridiplantae</taxon>
        <taxon>Streptophyta</taxon>
        <taxon>Embryophyta</taxon>
        <taxon>Tracheophyta</taxon>
        <taxon>Spermatophyta</taxon>
        <taxon>Magnoliopsida</taxon>
        <taxon>eudicotyledons</taxon>
        <taxon>Gunneridae</taxon>
        <taxon>Pentapetalae</taxon>
        <taxon>asterids</taxon>
        <taxon>lamiids</taxon>
        <taxon>Lamiales</taxon>
        <taxon>Gesneriaceae</taxon>
        <taxon>Didymocarpoideae</taxon>
        <taxon>Trichosporeae</taxon>
        <taxon>Loxocarpinae</taxon>
        <taxon>Dorcoceras</taxon>
    </lineage>
</organism>
<evidence type="ECO:0000313" key="1">
    <source>
        <dbReference type="EMBL" id="KZV58361.1"/>
    </source>
</evidence>
<dbReference type="EMBL" id="KQ986785">
    <property type="protein sequence ID" value="KZV58361.1"/>
    <property type="molecule type" value="Genomic_DNA"/>
</dbReference>
<accession>A0A2Z7DJN1</accession>
<dbReference type="AlphaFoldDB" id="A0A2Z7DJN1"/>
<protein>
    <submittedName>
        <fullName evidence="1">Uncharacterized protein</fullName>
    </submittedName>
</protein>
<name>A0A2Z7DJN1_9LAMI</name>
<keyword evidence="2" id="KW-1185">Reference proteome</keyword>
<evidence type="ECO:0000313" key="2">
    <source>
        <dbReference type="Proteomes" id="UP000250235"/>
    </source>
</evidence>
<dbReference type="Proteomes" id="UP000250235">
    <property type="component" value="Unassembled WGS sequence"/>
</dbReference>
<reference evidence="1 2" key="1">
    <citation type="journal article" date="2015" name="Proc. Natl. Acad. Sci. U.S.A.">
        <title>The resurrection genome of Boea hygrometrica: A blueprint for survival of dehydration.</title>
        <authorList>
            <person name="Xiao L."/>
            <person name="Yang G."/>
            <person name="Zhang L."/>
            <person name="Yang X."/>
            <person name="Zhao S."/>
            <person name="Ji Z."/>
            <person name="Zhou Q."/>
            <person name="Hu M."/>
            <person name="Wang Y."/>
            <person name="Chen M."/>
            <person name="Xu Y."/>
            <person name="Jin H."/>
            <person name="Xiao X."/>
            <person name="Hu G."/>
            <person name="Bao F."/>
            <person name="Hu Y."/>
            <person name="Wan P."/>
            <person name="Li L."/>
            <person name="Deng X."/>
            <person name="Kuang T."/>
            <person name="Xiang C."/>
            <person name="Zhu J.K."/>
            <person name="Oliver M.J."/>
            <person name="He Y."/>
        </authorList>
    </citation>
    <scope>NUCLEOTIDE SEQUENCE [LARGE SCALE GENOMIC DNA]</scope>
    <source>
        <strain evidence="2">cv. XS01</strain>
    </source>
</reference>
<gene>
    <name evidence="1" type="ORF">F511_31250</name>
</gene>
<proteinExistence type="predicted"/>